<dbReference type="GO" id="GO:0003677">
    <property type="term" value="F:DNA binding"/>
    <property type="evidence" value="ECO:0007669"/>
    <property type="project" value="UniProtKB-UniRule"/>
</dbReference>
<keyword evidence="2 4" id="KW-0238">DNA-binding</keyword>
<dbReference type="Gene3D" id="1.10.357.10">
    <property type="entry name" value="Tetracycline Repressor, domain 2"/>
    <property type="match status" value="1"/>
</dbReference>
<dbReference type="PANTHER" id="PTHR30055">
    <property type="entry name" value="HTH-TYPE TRANSCRIPTIONAL REGULATOR RUTR"/>
    <property type="match status" value="1"/>
</dbReference>
<dbReference type="Pfam" id="PF00440">
    <property type="entry name" value="TetR_N"/>
    <property type="match status" value="1"/>
</dbReference>
<evidence type="ECO:0000313" key="7">
    <source>
        <dbReference type="Proteomes" id="UP000284557"/>
    </source>
</evidence>
<dbReference type="PROSITE" id="PS50977">
    <property type="entry name" value="HTH_TETR_2"/>
    <property type="match status" value="1"/>
</dbReference>
<gene>
    <name evidence="6" type="ORF">D2E76_24545</name>
</gene>
<comment type="caution">
    <text evidence="6">The sequence shown here is derived from an EMBL/GenBank/DDBJ whole genome shotgun (WGS) entry which is preliminary data.</text>
</comment>
<reference evidence="6 7" key="1">
    <citation type="submission" date="2018-08" db="EMBL/GenBank/DDBJ databases">
        <title>Linezolid Resistance in Mycobacterium abscessus: MIC Distribution and Comprehensive Investigation of Resistance Mechanisms.</title>
        <authorList>
            <person name="Ye M."/>
            <person name="Xu L."/>
            <person name="Zou Y."/>
            <person name="Li B."/>
            <person name="Guo Q."/>
            <person name="Zhang Y."/>
            <person name="Zhan M."/>
            <person name="Xu B."/>
            <person name="Yu F."/>
            <person name="Zhang Z."/>
            <person name="Chu H."/>
        </authorList>
    </citation>
    <scope>NUCLEOTIDE SEQUENCE [LARGE SCALE GENOMIC DNA]</scope>
    <source>
        <strain evidence="6 7">G143</strain>
    </source>
</reference>
<organism evidence="6 7">
    <name type="scientific">Mycobacteroides abscessus</name>
    <dbReference type="NCBI Taxonomy" id="36809"/>
    <lineage>
        <taxon>Bacteria</taxon>
        <taxon>Bacillati</taxon>
        <taxon>Actinomycetota</taxon>
        <taxon>Actinomycetes</taxon>
        <taxon>Mycobacteriales</taxon>
        <taxon>Mycobacteriaceae</taxon>
        <taxon>Mycobacteroides</taxon>
    </lineage>
</organism>
<evidence type="ECO:0000259" key="5">
    <source>
        <dbReference type="PROSITE" id="PS50977"/>
    </source>
</evidence>
<dbReference type="PRINTS" id="PR00455">
    <property type="entry name" value="HTHTETR"/>
</dbReference>
<dbReference type="Proteomes" id="UP000284557">
    <property type="component" value="Unassembled WGS sequence"/>
</dbReference>
<feature type="domain" description="HTH tetR-type" evidence="5">
    <location>
        <begin position="11"/>
        <end position="71"/>
    </location>
</feature>
<evidence type="ECO:0000256" key="1">
    <source>
        <dbReference type="ARBA" id="ARBA00023015"/>
    </source>
</evidence>
<dbReference type="AlphaFoldDB" id="A0ABD7HHQ6"/>
<accession>A0ABD7HHQ6</accession>
<dbReference type="PANTHER" id="PTHR30055:SF234">
    <property type="entry name" value="HTH-TYPE TRANSCRIPTIONAL REGULATOR BETI"/>
    <property type="match status" value="1"/>
</dbReference>
<dbReference type="InterPro" id="IPR009057">
    <property type="entry name" value="Homeodomain-like_sf"/>
</dbReference>
<dbReference type="SUPFAM" id="SSF46689">
    <property type="entry name" value="Homeodomain-like"/>
    <property type="match status" value="1"/>
</dbReference>
<evidence type="ECO:0000256" key="4">
    <source>
        <dbReference type="PROSITE-ProRule" id="PRU00335"/>
    </source>
</evidence>
<proteinExistence type="predicted"/>
<sequence length="214" mass="23334">MSRLTRTQRHEQTREGLLDAAKKRFLEFGYTATSLEDIADDAGYSKGAVYSNFADKPTLCGEVLRLIQDERLAEMTAAMATAGPIEEQVEAVKEWFEGTSLDTGWAMLELEFVIVARDDPKLAAMIIASRKNAALQVRSLLDKIAESIGVTEAQLRQFNPDASLENLTNVLLNAGIGFGIQRAIDPSLKTQPATTHIDLTIGLLASLAQSTQGH</sequence>
<feature type="DNA-binding region" description="H-T-H motif" evidence="4">
    <location>
        <begin position="34"/>
        <end position="53"/>
    </location>
</feature>
<evidence type="ECO:0000313" key="6">
    <source>
        <dbReference type="EMBL" id="RIT31765.1"/>
    </source>
</evidence>
<dbReference type="GO" id="GO:0006355">
    <property type="term" value="P:regulation of DNA-templated transcription"/>
    <property type="evidence" value="ECO:0007669"/>
    <property type="project" value="UniProtKB-ARBA"/>
</dbReference>
<dbReference type="RefSeq" id="WP_100480749.1">
    <property type="nucleotide sequence ID" value="NZ_CP029076.1"/>
</dbReference>
<evidence type="ECO:0000256" key="2">
    <source>
        <dbReference type="ARBA" id="ARBA00023125"/>
    </source>
</evidence>
<dbReference type="InterPro" id="IPR001647">
    <property type="entry name" value="HTH_TetR"/>
</dbReference>
<dbReference type="InterPro" id="IPR050109">
    <property type="entry name" value="HTH-type_TetR-like_transc_reg"/>
</dbReference>
<dbReference type="EMBL" id="QXBN01000028">
    <property type="protein sequence ID" value="RIT31765.1"/>
    <property type="molecule type" value="Genomic_DNA"/>
</dbReference>
<keyword evidence="3" id="KW-0804">Transcription</keyword>
<protein>
    <submittedName>
        <fullName evidence="6">TetR family transcriptional regulator</fullName>
    </submittedName>
</protein>
<keyword evidence="1" id="KW-0805">Transcription regulation</keyword>
<evidence type="ECO:0000256" key="3">
    <source>
        <dbReference type="ARBA" id="ARBA00023163"/>
    </source>
</evidence>
<name>A0ABD7HHQ6_9MYCO</name>